<dbReference type="EMBL" id="JANBVN010000005">
    <property type="protein sequence ID" value="KAJ9165255.1"/>
    <property type="molecule type" value="Genomic_DNA"/>
</dbReference>
<proteinExistence type="predicted"/>
<dbReference type="AlphaFoldDB" id="A0AA38SE92"/>
<evidence type="ECO:0000313" key="2">
    <source>
        <dbReference type="EMBL" id="KAJ9165255.1"/>
    </source>
</evidence>
<evidence type="ECO:0000313" key="3">
    <source>
        <dbReference type="Proteomes" id="UP001174691"/>
    </source>
</evidence>
<feature type="region of interest" description="Disordered" evidence="1">
    <location>
        <begin position="325"/>
        <end position="387"/>
    </location>
</feature>
<organism evidence="2 3">
    <name type="scientific">Coniochaeta hoffmannii</name>
    <dbReference type="NCBI Taxonomy" id="91930"/>
    <lineage>
        <taxon>Eukaryota</taxon>
        <taxon>Fungi</taxon>
        <taxon>Dikarya</taxon>
        <taxon>Ascomycota</taxon>
        <taxon>Pezizomycotina</taxon>
        <taxon>Sordariomycetes</taxon>
        <taxon>Sordariomycetidae</taxon>
        <taxon>Coniochaetales</taxon>
        <taxon>Coniochaetaceae</taxon>
        <taxon>Coniochaeta</taxon>
    </lineage>
</organism>
<feature type="compositionally biased region" description="Low complexity" evidence="1">
    <location>
        <begin position="213"/>
        <end position="227"/>
    </location>
</feature>
<feature type="compositionally biased region" description="Basic and acidic residues" evidence="1">
    <location>
        <begin position="373"/>
        <end position="384"/>
    </location>
</feature>
<feature type="region of interest" description="Disordered" evidence="1">
    <location>
        <begin position="205"/>
        <end position="240"/>
    </location>
</feature>
<reference evidence="2" key="1">
    <citation type="submission" date="2022-07" db="EMBL/GenBank/DDBJ databases">
        <title>Fungi with potential for degradation of polypropylene.</title>
        <authorList>
            <person name="Gostincar C."/>
        </authorList>
    </citation>
    <scope>NUCLEOTIDE SEQUENCE</scope>
    <source>
        <strain evidence="2">EXF-13287</strain>
    </source>
</reference>
<gene>
    <name evidence="2" type="ORF">NKR19_g533</name>
</gene>
<accession>A0AA38SE92</accession>
<keyword evidence="3" id="KW-1185">Reference proteome</keyword>
<sequence length="402" mass="43497">MDVAYNQHASHVRRKNRSTTNLNRLSLAPLTSRLPLDDGANIDDYHPEPLSAPPSYLQGKSAPTTPRLLSRSPGPFPRPGAQSASHTRGTSTPTALPKAKSTTHLHQSATSAHGPRGPGQRRGKTGGVGRDDNPAAADDTDWLLRAGALIYTETRESKGQSWLVSRASSVSLAGSDPERAGEEAQLAREREYFASRHASRRGSFIGDEPVYASSPSASRLGSRSQSRVGSRAGLMTPSERRRSVDGYFGHSIHHHHPAQLEDEDDEDASYAAGPDFVSLDTKLEAVEVDTSYEDEAHVRRLVKDGGPSGGNWLGSVLGWGLFSVEENEEESDGEGDRETTGDDDQGEGEAVKFPTPSRRKSTVRQFETLPLPAEERVPPPKDDEGGWQDAAWLLSVASRVLL</sequence>
<feature type="region of interest" description="Disordered" evidence="1">
    <location>
        <begin position="1"/>
        <end position="139"/>
    </location>
</feature>
<dbReference type="Pfam" id="PF13136">
    <property type="entry name" value="DUF3984"/>
    <property type="match status" value="1"/>
</dbReference>
<feature type="compositionally biased region" description="Polar residues" evidence="1">
    <location>
        <begin position="82"/>
        <end position="111"/>
    </location>
</feature>
<dbReference type="Proteomes" id="UP001174691">
    <property type="component" value="Unassembled WGS sequence"/>
</dbReference>
<dbReference type="InterPro" id="IPR025040">
    <property type="entry name" value="DUF3984"/>
</dbReference>
<protein>
    <submittedName>
        <fullName evidence="2">DUF3984 domain-containing protein</fullName>
    </submittedName>
</protein>
<name>A0AA38SE92_9PEZI</name>
<evidence type="ECO:0000256" key="1">
    <source>
        <dbReference type="SAM" id="MobiDB-lite"/>
    </source>
</evidence>
<comment type="caution">
    <text evidence="2">The sequence shown here is derived from an EMBL/GenBank/DDBJ whole genome shotgun (WGS) entry which is preliminary data.</text>
</comment>